<reference evidence="1" key="1">
    <citation type="journal article" date="2020" name="Cell">
        <title>Large-Scale Comparative Analyses of Tick Genomes Elucidate Their Genetic Diversity and Vector Capacities.</title>
        <authorList>
            <consortium name="Tick Genome and Microbiome Consortium (TIGMIC)"/>
            <person name="Jia N."/>
            <person name="Wang J."/>
            <person name="Shi W."/>
            <person name="Du L."/>
            <person name="Sun Y."/>
            <person name="Zhan W."/>
            <person name="Jiang J.F."/>
            <person name="Wang Q."/>
            <person name="Zhang B."/>
            <person name="Ji P."/>
            <person name="Bell-Sakyi L."/>
            <person name="Cui X.M."/>
            <person name="Yuan T.T."/>
            <person name="Jiang B.G."/>
            <person name="Yang W.F."/>
            <person name="Lam T.T."/>
            <person name="Chang Q.C."/>
            <person name="Ding S.J."/>
            <person name="Wang X.J."/>
            <person name="Zhu J.G."/>
            <person name="Ruan X.D."/>
            <person name="Zhao L."/>
            <person name="Wei J.T."/>
            <person name="Ye R.Z."/>
            <person name="Que T.C."/>
            <person name="Du C.H."/>
            <person name="Zhou Y.H."/>
            <person name="Cheng J.X."/>
            <person name="Dai P.F."/>
            <person name="Guo W.B."/>
            <person name="Han X.H."/>
            <person name="Huang E.J."/>
            <person name="Li L.F."/>
            <person name="Wei W."/>
            <person name="Gao Y.C."/>
            <person name="Liu J.Z."/>
            <person name="Shao H.Z."/>
            <person name="Wang X."/>
            <person name="Wang C.C."/>
            <person name="Yang T.C."/>
            <person name="Huo Q.B."/>
            <person name="Li W."/>
            <person name="Chen H.Y."/>
            <person name="Chen S.E."/>
            <person name="Zhou L.G."/>
            <person name="Ni X.B."/>
            <person name="Tian J.H."/>
            <person name="Sheng Y."/>
            <person name="Liu T."/>
            <person name="Pan Y.S."/>
            <person name="Xia L.Y."/>
            <person name="Li J."/>
            <person name="Zhao F."/>
            <person name="Cao W.C."/>
        </authorList>
    </citation>
    <scope>NUCLEOTIDE SEQUENCE</scope>
    <source>
        <strain evidence="1">Rmic-2018</strain>
    </source>
</reference>
<gene>
    <name evidence="1" type="ORF">HPB51_027585</name>
</gene>
<dbReference type="AlphaFoldDB" id="A0A9J6CZV1"/>
<evidence type="ECO:0000313" key="1">
    <source>
        <dbReference type="EMBL" id="KAH7964177.1"/>
    </source>
</evidence>
<accession>A0A9J6CZV1</accession>
<comment type="caution">
    <text evidence="1">The sequence shown here is derived from an EMBL/GenBank/DDBJ whole genome shotgun (WGS) entry which is preliminary data.</text>
</comment>
<dbReference type="EMBL" id="JABSTU010004163">
    <property type="protein sequence ID" value="KAH7964177.1"/>
    <property type="molecule type" value="Genomic_DNA"/>
</dbReference>
<proteinExistence type="predicted"/>
<reference evidence="1" key="2">
    <citation type="submission" date="2021-09" db="EMBL/GenBank/DDBJ databases">
        <authorList>
            <person name="Jia N."/>
            <person name="Wang J."/>
            <person name="Shi W."/>
            <person name="Du L."/>
            <person name="Sun Y."/>
            <person name="Zhan W."/>
            <person name="Jiang J."/>
            <person name="Wang Q."/>
            <person name="Zhang B."/>
            <person name="Ji P."/>
            <person name="Sakyi L.B."/>
            <person name="Cui X."/>
            <person name="Yuan T."/>
            <person name="Jiang B."/>
            <person name="Yang W."/>
            <person name="Lam T.T.-Y."/>
            <person name="Chang Q."/>
            <person name="Ding S."/>
            <person name="Wang X."/>
            <person name="Zhu J."/>
            <person name="Ruan X."/>
            <person name="Zhao L."/>
            <person name="Wei J."/>
            <person name="Que T."/>
            <person name="Du C."/>
            <person name="Cheng J."/>
            <person name="Dai P."/>
            <person name="Han X."/>
            <person name="Huang E."/>
            <person name="Gao Y."/>
            <person name="Liu J."/>
            <person name="Shao H."/>
            <person name="Ye R."/>
            <person name="Li L."/>
            <person name="Wei W."/>
            <person name="Wang X."/>
            <person name="Wang C."/>
            <person name="Huo Q."/>
            <person name="Li W."/>
            <person name="Guo W."/>
            <person name="Chen H."/>
            <person name="Chen S."/>
            <person name="Zhou L."/>
            <person name="Zhou L."/>
            <person name="Ni X."/>
            <person name="Tian J."/>
            <person name="Zhou Y."/>
            <person name="Sheng Y."/>
            <person name="Liu T."/>
            <person name="Pan Y."/>
            <person name="Xia L."/>
            <person name="Li J."/>
            <person name="Zhao F."/>
            <person name="Cao W."/>
        </authorList>
    </citation>
    <scope>NUCLEOTIDE SEQUENCE</scope>
    <source>
        <strain evidence="1">Rmic-2018</strain>
        <tissue evidence="1">Larvae</tissue>
    </source>
</reference>
<organism evidence="1 2">
    <name type="scientific">Rhipicephalus microplus</name>
    <name type="common">Cattle tick</name>
    <name type="synonym">Boophilus microplus</name>
    <dbReference type="NCBI Taxonomy" id="6941"/>
    <lineage>
        <taxon>Eukaryota</taxon>
        <taxon>Metazoa</taxon>
        <taxon>Ecdysozoa</taxon>
        <taxon>Arthropoda</taxon>
        <taxon>Chelicerata</taxon>
        <taxon>Arachnida</taxon>
        <taxon>Acari</taxon>
        <taxon>Parasitiformes</taxon>
        <taxon>Ixodida</taxon>
        <taxon>Ixodoidea</taxon>
        <taxon>Ixodidae</taxon>
        <taxon>Rhipicephalinae</taxon>
        <taxon>Rhipicephalus</taxon>
        <taxon>Boophilus</taxon>
    </lineage>
</organism>
<keyword evidence="2" id="KW-1185">Reference proteome</keyword>
<sequence length="179" mass="20318">MAMKVMRYNLHKNTMTFWTNNTISSFTQQRLEKGGRMFLDEVLNHDLGFMGGIPNTMQYWYSAQNILGTIMLSIEFQQRGSAHIHTTLWLGNALNEEFCSDMPKTLEMVNSCSTCVLGTSRLKRPRTQVDTHIHTCYKHDRTKCKSSASFTPSAETRIVVPFPCSLTRRPTLSDANGSA</sequence>
<evidence type="ECO:0000313" key="2">
    <source>
        <dbReference type="Proteomes" id="UP000821866"/>
    </source>
</evidence>
<protein>
    <recommendedName>
        <fullName evidence="3">Helitron helicase-like domain-containing protein</fullName>
    </recommendedName>
</protein>
<evidence type="ECO:0008006" key="3">
    <source>
        <dbReference type="Google" id="ProtNLM"/>
    </source>
</evidence>
<name>A0A9J6CZV1_RHIMP</name>
<dbReference type="Proteomes" id="UP000821866">
    <property type="component" value="Unassembled WGS sequence"/>
</dbReference>